<dbReference type="RefSeq" id="WP_109603801.1">
    <property type="nucleotide sequence ID" value="NZ_QGGI01000002.1"/>
</dbReference>
<name>A0AA45HJN3_9BACT</name>
<dbReference type="InterPro" id="IPR011990">
    <property type="entry name" value="TPR-like_helical_dom_sf"/>
</dbReference>
<keyword evidence="2" id="KW-1185">Reference proteome</keyword>
<dbReference type="Gene3D" id="1.25.40.10">
    <property type="entry name" value="Tetratricopeptide repeat domain"/>
    <property type="match status" value="1"/>
</dbReference>
<evidence type="ECO:0000313" key="2">
    <source>
        <dbReference type="Proteomes" id="UP000245921"/>
    </source>
</evidence>
<sequence length="220" mass="26125">MDYWKDTTECPVCKNTFMYSKVSTAAISVKSYDKDLKPNYNGPNPLKHSIITCPNCFFTFNEKDVKDIHKFINDRNYSKIKDFLSKLYKDDFFEVNNYEDKSNNFYKQQIVLASEIYSILDLPFEVGRLLLKLSWQYRDDGDEGRELKILNDVLKITLNYFEKALDNRDTIFSLFYTGYIYYRLGDKKNAAKYLDKLFRMFKDSKSPYIRAAKDLRGELE</sequence>
<comment type="caution">
    <text evidence="1">The sequence shown here is derived from an EMBL/GenBank/DDBJ whole genome shotgun (WGS) entry which is preliminary data.</text>
</comment>
<reference evidence="1 2" key="1">
    <citation type="submission" date="2018-05" db="EMBL/GenBank/DDBJ databases">
        <title>Genomic Encyclopedia of Type Strains, Phase IV (KMG-IV): sequencing the most valuable type-strain genomes for metagenomic binning, comparative biology and taxonomic classification.</title>
        <authorList>
            <person name="Goeker M."/>
        </authorList>
    </citation>
    <scope>NUCLEOTIDE SEQUENCE [LARGE SCALE GENOMIC DNA]</scope>
    <source>
        <strain evidence="1 2">DSM 24906</strain>
    </source>
</reference>
<organism evidence="1 2">
    <name type="scientific">Oceanotoga teriensis</name>
    <dbReference type="NCBI Taxonomy" id="515440"/>
    <lineage>
        <taxon>Bacteria</taxon>
        <taxon>Thermotogati</taxon>
        <taxon>Thermotogota</taxon>
        <taxon>Thermotogae</taxon>
        <taxon>Petrotogales</taxon>
        <taxon>Petrotogaceae</taxon>
        <taxon>Oceanotoga</taxon>
    </lineage>
</organism>
<dbReference type="AlphaFoldDB" id="A0AA45HJN3"/>
<evidence type="ECO:0008006" key="3">
    <source>
        <dbReference type="Google" id="ProtNLM"/>
    </source>
</evidence>
<dbReference type="SUPFAM" id="SSF48452">
    <property type="entry name" value="TPR-like"/>
    <property type="match status" value="1"/>
</dbReference>
<dbReference type="Pfam" id="PF09986">
    <property type="entry name" value="DUF2225"/>
    <property type="match status" value="1"/>
</dbReference>
<protein>
    <recommendedName>
        <fullName evidence="3">DUF2225 domain-containing protein</fullName>
    </recommendedName>
</protein>
<dbReference type="InterPro" id="IPR018708">
    <property type="entry name" value="DUF2225"/>
</dbReference>
<proteinExistence type="predicted"/>
<accession>A0AA45HJN3</accession>
<gene>
    <name evidence="1" type="ORF">C7380_10289</name>
</gene>
<dbReference type="Proteomes" id="UP000245921">
    <property type="component" value="Unassembled WGS sequence"/>
</dbReference>
<dbReference type="EMBL" id="QGGI01000002">
    <property type="protein sequence ID" value="PWJ96178.1"/>
    <property type="molecule type" value="Genomic_DNA"/>
</dbReference>
<evidence type="ECO:0000313" key="1">
    <source>
        <dbReference type="EMBL" id="PWJ96178.1"/>
    </source>
</evidence>